<comment type="caution">
    <text evidence="1">The sequence shown here is derived from an EMBL/GenBank/DDBJ whole genome shotgun (WGS) entry which is preliminary data.</text>
</comment>
<protein>
    <submittedName>
        <fullName evidence="1">Uncharacterized protein</fullName>
    </submittedName>
</protein>
<dbReference type="Proteomes" id="UP000701853">
    <property type="component" value="Chromosome 12"/>
</dbReference>
<reference evidence="1 2" key="1">
    <citation type="journal article" date="2021" name="bioRxiv">
        <title>The Gossypium anomalum genome as a resource for cotton improvement and evolutionary analysis of hybrid incompatibility.</title>
        <authorList>
            <person name="Grover C.E."/>
            <person name="Yuan D."/>
            <person name="Arick M.A."/>
            <person name="Miller E.R."/>
            <person name="Hu G."/>
            <person name="Peterson D.G."/>
            <person name="Wendel J.F."/>
            <person name="Udall J.A."/>
        </authorList>
    </citation>
    <scope>NUCLEOTIDE SEQUENCE [LARGE SCALE GENOMIC DNA]</scope>
    <source>
        <strain evidence="1">JFW-Udall</strain>
        <tissue evidence="1">Leaf</tissue>
    </source>
</reference>
<dbReference type="EMBL" id="JAHUZN010000012">
    <property type="protein sequence ID" value="KAG8475823.1"/>
    <property type="molecule type" value="Genomic_DNA"/>
</dbReference>
<dbReference type="OrthoDB" id="10372366at2759"/>
<keyword evidence="2" id="KW-1185">Reference proteome</keyword>
<gene>
    <name evidence="1" type="ORF">CXB51_032775</name>
</gene>
<proteinExistence type="predicted"/>
<name>A0A8J6CQ35_9ROSI</name>
<sequence length="83" mass="9795">MPRPSTAPKVACDQRSKALRRCEHDARYVGEHATDVARVVWPWKPEWRGTRRSLVEQRLLQMPGARGFLVEEFRFWAPFVFKV</sequence>
<dbReference type="AlphaFoldDB" id="A0A8J6CQ35"/>
<evidence type="ECO:0000313" key="2">
    <source>
        <dbReference type="Proteomes" id="UP000701853"/>
    </source>
</evidence>
<evidence type="ECO:0000313" key="1">
    <source>
        <dbReference type="EMBL" id="KAG8475823.1"/>
    </source>
</evidence>
<accession>A0A8J6CQ35</accession>
<organism evidence="1 2">
    <name type="scientific">Gossypium anomalum</name>
    <dbReference type="NCBI Taxonomy" id="47600"/>
    <lineage>
        <taxon>Eukaryota</taxon>
        <taxon>Viridiplantae</taxon>
        <taxon>Streptophyta</taxon>
        <taxon>Embryophyta</taxon>
        <taxon>Tracheophyta</taxon>
        <taxon>Spermatophyta</taxon>
        <taxon>Magnoliopsida</taxon>
        <taxon>eudicotyledons</taxon>
        <taxon>Gunneridae</taxon>
        <taxon>Pentapetalae</taxon>
        <taxon>rosids</taxon>
        <taxon>malvids</taxon>
        <taxon>Malvales</taxon>
        <taxon>Malvaceae</taxon>
        <taxon>Malvoideae</taxon>
        <taxon>Gossypium</taxon>
    </lineage>
</organism>